<organism evidence="1 2">
    <name type="scientific">Mytilus galloprovincialis</name>
    <name type="common">Mediterranean mussel</name>
    <dbReference type="NCBI Taxonomy" id="29158"/>
    <lineage>
        <taxon>Eukaryota</taxon>
        <taxon>Metazoa</taxon>
        <taxon>Spiralia</taxon>
        <taxon>Lophotrochozoa</taxon>
        <taxon>Mollusca</taxon>
        <taxon>Bivalvia</taxon>
        <taxon>Autobranchia</taxon>
        <taxon>Pteriomorphia</taxon>
        <taxon>Mytilida</taxon>
        <taxon>Mytiloidea</taxon>
        <taxon>Mytilidae</taxon>
        <taxon>Mytilinae</taxon>
        <taxon>Mytilus</taxon>
    </lineage>
</organism>
<dbReference type="OrthoDB" id="6076681at2759"/>
<keyword evidence="2" id="KW-1185">Reference proteome</keyword>
<evidence type="ECO:0000313" key="2">
    <source>
        <dbReference type="Proteomes" id="UP000596742"/>
    </source>
</evidence>
<accession>A0A8B6CTW4</accession>
<evidence type="ECO:0000313" key="1">
    <source>
        <dbReference type="EMBL" id="VDI09816.1"/>
    </source>
</evidence>
<proteinExistence type="predicted"/>
<comment type="caution">
    <text evidence="1">The sequence shown here is derived from an EMBL/GenBank/DDBJ whole genome shotgun (WGS) entry which is preliminary data.</text>
</comment>
<name>A0A8B6CTW4_MYTGA</name>
<sequence length="879" mass="101467">MLLRAIEVLESDNYKDTKHIFILLGLISPQKNLMNEFLRQLNQNDNICVIVTTSESLSPDFDKFVIEFQGMTETEAVKYLNVDILLNEKAKELAKRLGYLPDGLAFARTHIQTTDISVDSYLGKLENITSIGDSASKKACQMLILQAKNNMSAEEKNIFHLIPYLNTDNIPIFIFESLLPNTLNKDEKTIMIDGFLQNLEKYSLVVVKGIDEQRIITAHGFIFMILKASKSIDERNSHLNKLLNFFMCNIDLDARLLEVIHRNVLLLHHAEAFLLHFEDNIKSLVKETKAKLCYIYCAVGITYRLYGNTELSANTYLEKAKRTMYETFLCGQQHQFSDIKTEDPSTTMNDYLNGCRILQEHCKVMFKLLVGEGKHVTHEFADTFIKNKHRNSRIIDLLRNHGHLCATDLSNGLLTTQTIKTLRSKNLIMDSKYISETFLVELMIRILYNSSKNKWLMDISKDSFSKPETGYVRHRLSSTFFPVTTESLMEHQLAHGLTKLLQHHMNYLPMQHNKQTTTKNAVRSFCPVFSPVTQRSGVLYMLKSFSDPILLSSLLKESIELLNSIDSNIDGKGFTEFGVVKRIGDSSLFHSAMIERIKMECYEKQYKLECLDLDTSLKEETKKRIIVEETGISKEESLEQSKSMCETDLPKIRGSTKRENLKKHYTPDNGIALQNQNLMKALSIAKDLENKINDLTSWKALSGIHLKIAKVFKLTGTEENIRKAKHHYRKAYDREYESNNTRITRFHLKAIIHYAECCIQFPNEEDLQSAKQLSMAMQHRFRLVVTGTLFDEVIGDIDVCLNELSQKKHSDGSTLTTYTKYTQTDTFCDDKTWWLEELKVKRDRLKTYQSKLLKDYNKVTEDIDMLDFEIESEENKSHI</sequence>
<dbReference type="EMBL" id="UYJE01002331">
    <property type="protein sequence ID" value="VDI09816.1"/>
    <property type="molecule type" value="Genomic_DNA"/>
</dbReference>
<reference evidence="1" key="1">
    <citation type="submission" date="2018-11" db="EMBL/GenBank/DDBJ databases">
        <authorList>
            <person name="Alioto T."/>
            <person name="Alioto T."/>
        </authorList>
    </citation>
    <scope>NUCLEOTIDE SEQUENCE</scope>
</reference>
<dbReference type="Proteomes" id="UP000596742">
    <property type="component" value="Unassembled WGS sequence"/>
</dbReference>
<gene>
    <name evidence="1" type="ORF">MGAL_10B007341</name>
</gene>
<dbReference type="AlphaFoldDB" id="A0A8B6CTW4"/>
<protein>
    <submittedName>
        <fullName evidence="1">Uncharacterized protein</fullName>
    </submittedName>
</protein>